<evidence type="ECO:0000256" key="1">
    <source>
        <dbReference type="SAM" id="Phobius"/>
    </source>
</evidence>
<organism evidence="2 3">
    <name type="scientific">Microbacterium enclense</name>
    <dbReference type="NCBI Taxonomy" id="993073"/>
    <lineage>
        <taxon>Bacteria</taxon>
        <taxon>Bacillati</taxon>
        <taxon>Actinomycetota</taxon>
        <taxon>Actinomycetes</taxon>
        <taxon>Micrococcales</taxon>
        <taxon>Microbacteriaceae</taxon>
        <taxon>Microbacterium</taxon>
    </lineage>
</organism>
<dbReference type="EMBL" id="FMYG01000001">
    <property type="protein sequence ID" value="SDB83371.1"/>
    <property type="molecule type" value="Genomic_DNA"/>
</dbReference>
<dbReference type="Proteomes" id="UP000183203">
    <property type="component" value="Unassembled WGS sequence"/>
</dbReference>
<sequence length="136" mass="14894">MPRWDAMTDDERPLPRVRVTASTAGRVSRPVTRGFALPGRTADEADEVFSRGLVRAQLRLALGCVAAFLVVAAALTGIIAALPTLGDPTVFAVPLSWLLHAYGFYPLILVFALIYARAAARNERRYRQLTEPEDAE</sequence>
<keyword evidence="1" id="KW-0472">Membrane</keyword>
<protein>
    <recommendedName>
        <fullName evidence="4">Heavy metal transporter</fullName>
    </recommendedName>
</protein>
<dbReference type="STRING" id="993073.AS029_01075"/>
<proteinExistence type="predicted"/>
<evidence type="ECO:0000313" key="3">
    <source>
        <dbReference type="Proteomes" id="UP000183203"/>
    </source>
</evidence>
<feature type="transmembrane region" description="Helical" evidence="1">
    <location>
        <begin position="102"/>
        <end position="120"/>
    </location>
</feature>
<name>A0A1G6GN30_9MICO</name>
<evidence type="ECO:0000313" key="2">
    <source>
        <dbReference type="EMBL" id="SDB83371.1"/>
    </source>
</evidence>
<dbReference type="AlphaFoldDB" id="A0A1G6GN30"/>
<evidence type="ECO:0008006" key="4">
    <source>
        <dbReference type="Google" id="ProtNLM"/>
    </source>
</evidence>
<keyword evidence="1" id="KW-1133">Transmembrane helix</keyword>
<feature type="transmembrane region" description="Helical" evidence="1">
    <location>
        <begin position="60"/>
        <end position="82"/>
    </location>
</feature>
<accession>A0A1G6GN30</accession>
<reference evidence="2 3" key="1">
    <citation type="submission" date="2016-09" db="EMBL/GenBank/DDBJ databases">
        <authorList>
            <person name="Capua I."/>
            <person name="De Benedictis P."/>
            <person name="Joannis T."/>
            <person name="Lombin L.H."/>
            <person name="Cattoli G."/>
        </authorList>
    </citation>
    <scope>NUCLEOTIDE SEQUENCE [LARGE SCALE GENOMIC DNA]</scope>
    <source>
        <strain evidence="2 3">NIO-1002</strain>
    </source>
</reference>
<keyword evidence="1" id="KW-0812">Transmembrane</keyword>
<gene>
    <name evidence="2" type="ORF">SAMN05216418_0454</name>
</gene>